<feature type="transmembrane region" description="Helical" evidence="1">
    <location>
        <begin position="36"/>
        <end position="54"/>
    </location>
</feature>
<dbReference type="RefSeq" id="WP_184633660.1">
    <property type="nucleotide sequence ID" value="NZ_BAABKT010000004.1"/>
</dbReference>
<comment type="caution">
    <text evidence="2">The sequence shown here is derived from an EMBL/GenBank/DDBJ whole genome shotgun (WGS) entry which is preliminary data.</text>
</comment>
<evidence type="ECO:0000313" key="2">
    <source>
        <dbReference type="EMBL" id="MBB5997379.1"/>
    </source>
</evidence>
<keyword evidence="1" id="KW-1133">Transmembrane helix</keyword>
<dbReference type="Proteomes" id="UP000578077">
    <property type="component" value="Unassembled WGS sequence"/>
</dbReference>
<dbReference type="AlphaFoldDB" id="A0A841E7U7"/>
<organism evidence="2 3">
    <name type="scientific">Streptomonospora salina</name>
    <dbReference type="NCBI Taxonomy" id="104205"/>
    <lineage>
        <taxon>Bacteria</taxon>
        <taxon>Bacillati</taxon>
        <taxon>Actinomycetota</taxon>
        <taxon>Actinomycetes</taxon>
        <taxon>Streptosporangiales</taxon>
        <taxon>Nocardiopsidaceae</taxon>
        <taxon>Streptomonospora</taxon>
    </lineage>
</organism>
<keyword evidence="1" id="KW-0472">Membrane</keyword>
<keyword evidence="3" id="KW-1185">Reference proteome</keyword>
<dbReference type="EMBL" id="JACHLY010000001">
    <property type="protein sequence ID" value="MBB5997379.1"/>
    <property type="molecule type" value="Genomic_DNA"/>
</dbReference>
<evidence type="ECO:0000313" key="3">
    <source>
        <dbReference type="Proteomes" id="UP000578077"/>
    </source>
</evidence>
<sequence>MNFLLAVPILVFGAVIVTRRYVVGKRAIRVSAAENAITVVLFVAALGALVATIVM</sequence>
<name>A0A841E7U7_9ACTN</name>
<keyword evidence="1" id="KW-0812">Transmembrane</keyword>
<proteinExistence type="predicted"/>
<gene>
    <name evidence="2" type="ORF">HNR25_001130</name>
</gene>
<protein>
    <submittedName>
        <fullName evidence="2">Uncharacterized protein</fullName>
    </submittedName>
</protein>
<accession>A0A841E7U7</accession>
<evidence type="ECO:0000256" key="1">
    <source>
        <dbReference type="SAM" id="Phobius"/>
    </source>
</evidence>
<reference evidence="2 3" key="1">
    <citation type="submission" date="2020-08" db="EMBL/GenBank/DDBJ databases">
        <title>Sequencing the genomes of 1000 actinobacteria strains.</title>
        <authorList>
            <person name="Klenk H.-P."/>
        </authorList>
    </citation>
    <scope>NUCLEOTIDE SEQUENCE [LARGE SCALE GENOMIC DNA]</scope>
    <source>
        <strain evidence="2 3">DSM 44593</strain>
    </source>
</reference>